<evidence type="ECO:0000313" key="2">
    <source>
        <dbReference type="EMBL" id="AEE49501.1"/>
    </source>
</evidence>
<evidence type="ECO:0000259" key="1">
    <source>
        <dbReference type="Pfam" id="PF07715"/>
    </source>
</evidence>
<dbReference type="Pfam" id="PF13715">
    <property type="entry name" value="CarbopepD_reg_2"/>
    <property type="match status" value="1"/>
</dbReference>
<protein>
    <submittedName>
        <fullName evidence="2">TonB-dependent receptor plug</fullName>
    </submittedName>
</protein>
<sequence length="719" mass="81386">MVAPRLLSIIMLSLFCLPGSIWSQKTIAGTVKDKRGQPIFAANIFLKNNQEIGVTTELDGSFLLQVPQLRDTLVISYLGFEDAIIPLHKEILALEVKLQESTNVLTTLQIEAKRPVAQEFALVELSKLDVYTIPFSFADPLKATSILPSSTNTDESANVSLRGSSSERGIVVLNGVPIANPVRATNLDGNGFFSIFNPEIAEKVSVYASNPSLAYGNATSGMVEIETAEQVEENFTQASLGLANFGLFHGRKLGKKNHVFAYTNNQYSDVFLQVNTGSFPQLRSFRVNDAGILWNAQLKPNMNLSWYAYGLRENNTLQLNIFGQQDAAESMARRHFQVAKLHWYNTAWAFTVNAAGDFSRNEFRFGNLDNRERSQRWYGSFNARYNVINNWYLQGGITSEYTQLRIQGQVAEQSFNFAAEAPTRFLDQERSNNNIELYLISRSKWFDKKFSFITGLRKNIPTSALQNSYFSRQYIAKYNFPSKHAIAATFGNYNGYFNPDLFNPEFVQVSARQGALEYEYRSKKLEINAAVFGKTETGGFNQLLQLADFAEQRIQGLELLWKYRWSPRFECWLSSAYLNVENRNAEGLKFRGSNDLDYFLRLFLTYQDEQGWNASVAWVHRQGLWYTPILGGSSDPASGINRPIFGDANSAQFNNYHNISLNLSKMIKTQAGSLLCYATLNNTFNFLNAQAQRLNAAFTPIGFEYLQQRSIYLGAVYKW</sequence>
<dbReference type="EMBL" id="CP002691">
    <property type="protein sequence ID" value="AEE49501.1"/>
    <property type="molecule type" value="Genomic_DNA"/>
</dbReference>
<gene>
    <name evidence="2" type="ordered locus">Halhy_1610</name>
</gene>
<dbReference type="eggNOG" id="COG4206">
    <property type="taxonomic scope" value="Bacteria"/>
</dbReference>
<dbReference type="InterPro" id="IPR008969">
    <property type="entry name" value="CarboxyPept-like_regulatory"/>
</dbReference>
<proteinExistence type="predicted"/>
<dbReference type="Proteomes" id="UP000008461">
    <property type="component" value="Chromosome"/>
</dbReference>
<dbReference type="SUPFAM" id="SSF49464">
    <property type="entry name" value="Carboxypeptidase regulatory domain-like"/>
    <property type="match status" value="1"/>
</dbReference>
<dbReference type="InterPro" id="IPR037066">
    <property type="entry name" value="Plug_dom_sf"/>
</dbReference>
<feature type="domain" description="TonB-dependent receptor plug" evidence="1">
    <location>
        <begin position="149"/>
        <end position="221"/>
    </location>
</feature>
<keyword evidence="2" id="KW-0675">Receptor</keyword>
<reference evidence="2 3" key="1">
    <citation type="journal article" date="2011" name="Stand. Genomic Sci.">
        <title>Complete genome sequence of Haliscomenobacter hydrossis type strain (O).</title>
        <authorList>
            <consortium name="US DOE Joint Genome Institute (JGI-PGF)"/>
            <person name="Daligault H."/>
            <person name="Lapidus A."/>
            <person name="Zeytun A."/>
            <person name="Nolan M."/>
            <person name="Lucas S."/>
            <person name="Del Rio T.G."/>
            <person name="Tice H."/>
            <person name="Cheng J.F."/>
            <person name="Tapia R."/>
            <person name="Han C."/>
            <person name="Goodwin L."/>
            <person name="Pitluck S."/>
            <person name="Liolios K."/>
            <person name="Pagani I."/>
            <person name="Ivanova N."/>
            <person name="Huntemann M."/>
            <person name="Mavromatis K."/>
            <person name="Mikhailova N."/>
            <person name="Pati A."/>
            <person name="Chen A."/>
            <person name="Palaniappan K."/>
            <person name="Land M."/>
            <person name="Hauser L."/>
            <person name="Brambilla E.M."/>
            <person name="Rohde M."/>
            <person name="Verbarg S."/>
            <person name="Goker M."/>
            <person name="Bristow J."/>
            <person name="Eisen J.A."/>
            <person name="Markowitz V."/>
            <person name="Hugenholtz P."/>
            <person name="Kyrpides N.C."/>
            <person name="Klenk H.P."/>
            <person name="Woyke T."/>
        </authorList>
    </citation>
    <scope>NUCLEOTIDE SEQUENCE [LARGE SCALE GENOMIC DNA]</scope>
    <source>
        <strain evidence="3">ATCC 27775 / DSM 1100 / LMG 10767 / O</strain>
    </source>
</reference>
<dbReference type="SUPFAM" id="SSF56935">
    <property type="entry name" value="Porins"/>
    <property type="match status" value="1"/>
</dbReference>
<dbReference type="HOGENOM" id="CLU_382086_0_0_10"/>
<dbReference type="AlphaFoldDB" id="F4L0L9"/>
<dbReference type="Pfam" id="PF07715">
    <property type="entry name" value="Plug"/>
    <property type="match status" value="1"/>
</dbReference>
<dbReference type="STRING" id="760192.Halhy_1610"/>
<dbReference type="Gene3D" id="2.60.40.1120">
    <property type="entry name" value="Carboxypeptidase-like, regulatory domain"/>
    <property type="match status" value="1"/>
</dbReference>
<organism evidence="2 3">
    <name type="scientific">Haliscomenobacter hydrossis (strain ATCC 27775 / DSM 1100 / LMG 10767 / O)</name>
    <dbReference type="NCBI Taxonomy" id="760192"/>
    <lineage>
        <taxon>Bacteria</taxon>
        <taxon>Pseudomonadati</taxon>
        <taxon>Bacteroidota</taxon>
        <taxon>Saprospiria</taxon>
        <taxon>Saprospirales</taxon>
        <taxon>Haliscomenobacteraceae</taxon>
        <taxon>Haliscomenobacter</taxon>
    </lineage>
</organism>
<dbReference type="KEGG" id="hhy:Halhy_1610"/>
<dbReference type="InterPro" id="IPR012910">
    <property type="entry name" value="Plug_dom"/>
</dbReference>
<dbReference type="OrthoDB" id="1075473at2"/>
<dbReference type="RefSeq" id="WP_013764055.1">
    <property type="nucleotide sequence ID" value="NC_015510.1"/>
</dbReference>
<dbReference type="Gene3D" id="2.170.130.10">
    <property type="entry name" value="TonB-dependent receptor, plug domain"/>
    <property type="match status" value="1"/>
</dbReference>
<evidence type="ECO:0000313" key="3">
    <source>
        <dbReference type="Proteomes" id="UP000008461"/>
    </source>
</evidence>
<keyword evidence="3" id="KW-1185">Reference proteome</keyword>
<accession>F4L0L9</accession>
<name>F4L0L9_HALH1</name>
<reference key="2">
    <citation type="submission" date="2011-04" db="EMBL/GenBank/DDBJ databases">
        <title>Complete sequence of chromosome of Haliscomenobacter hydrossis DSM 1100.</title>
        <authorList>
            <consortium name="US DOE Joint Genome Institute (JGI-PGF)"/>
            <person name="Lucas S."/>
            <person name="Han J."/>
            <person name="Lapidus A."/>
            <person name="Bruce D."/>
            <person name="Goodwin L."/>
            <person name="Pitluck S."/>
            <person name="Peters L."/>
            <person name="Kyrpides N."/>
            <person name="Mavromatis K."/>
            <person name="Ivanova N."/>
            <person name="Ovchinnikova G."/>
            <person name="Pagani I."/>
            <person name="Daligault H."/>
            <person name="Detter J.C."/>
            <person name="Han C."/>
            <person name="Land M."/>
            <person name="Hauser L."/>
            <person name="Markowitz V."/>
            <person name="Cheng J.-F."/>
            <person name="Hugenholtz P."/>
            <person name="Woyke T."/>
            <person name="Wu D."/>
            <person name="Verbarg S."/>
            <person name="Frueling A."/>
            <person name="Brambilla E."/>
            <person name="Klenk H.-P."/>
            <person name="Eisen J.A."/>
        </authorList>
    </citation>
    <scope>NUCLEOTIDE SEQUENCE</scope>
    <source>
        <strain>DSM 1100</strain>
    </source>
</reference>